<feature type="domain" description="Peptidase S53" evidence="10">
    <location>
        <begin position="175"/>
        <end position="549"/>
    </location>
</feature>
<dbReference type="OrthoDB" id="409122at2759"/>
<dbReference type="InterPro" id="IPR030400">
    <property type="entry name" value="Sedolisin_dom"/>
</dbReference>
<evidence type="ECO:0000256" key="8">
    <source>
        <dbReference type="ARBA" id="ARBA00023619"/>
    </source>
</evidence>
<dbReference type="AlphaFoldDB" id="A0A1V9YMS7"/>
<gene>
    <name evidence="11" type="ORF">ACHHYP_09619</name>
</gene>
<dbReference type="GO" id="GO:0008240">
    <property type="term" value="F:tripeptidyl-peptidase activity"/>
    <property type="evidence" value="ECO:0007669"/>
    <property type="project" value="TreeGrafter"/>
</dbReference>
<dbReference type="Pfam" id="PF00082">
    <property type="entry name" value="Peptidase_S8"/>
    <property type="match status" value="1"/>
</dbReference>
<evidence type="ECO:0000256" key="3">
    <source>
        <dbReference type="ARBA" id="ARBA00022801"/>
    </source>
</evidence>
<name>A0A1V9YMS7_ACHHY</name>
<evidence type="ECO:0000256" key="2">
    <source>
        <dbReference type="ARBA" id="ARBA00022723"/>
    </source>
</evidence>
<evidence type="ECO:0000256" key="1">
    <source>
        <dbReference type="ARBA" id="ARBA00022670"/>
    </source>
</evidence>
<dbReference type="InterPro" id="IPR023828">
    <property type="entry name" value="Peptidase_S8_Ser-AS"/>
</dbReference>
<comment type="catalytic activity">
    <reaction evidence="7">
        <text>Hydrolysis of proteins with broad specificity for peptide bonds, and a preference for a large uncharged residue in P1. Hydrolyzes peptide amides.</text>
        <dbReference type="EC" id="3.4.21.62"/>
    </reaction>
</comment>
<dbReference type="GO" id="GO:0004252">
    <property type="term" value="F:serine-type endopeptidase activity"/>
    <property type="evidence" value="ECO:0007669"/>
    <property type="project" value="UniProtKB-UniRule"/>
</dbReference>
<sequence length="556" mass="59113">MSTSAFSSKRYLAVAPVTDDDRKLTWSIGLKAANPDALQSTFAEVTNPDHPNYGRYLSVEDADALTAPHPDALAEVHGWLGHRRTTFLASANVLVVESTVGEARELLDTEIAEFEHDTDGHRVLRASSPITIPSHLESKVSFVSLNQTPIRPRSQHPIKPLPPRHPINEEAGHIQATPQFIRQLYNVPSDAKVELATQAIASFLNESWSPADLSLFEKKFNLVEARMVQKGDGFNNNSAGTGEASLDVQYITAMAPNAETTVWSINDSKNYGDADCWISDWANQVLSDPNPSLVHSISYGDEEANMVPGGLDALKHTDELFQKFAVRGLTILIASGDNGVSSTGCSVSAPEWPASSPYVLSVGATQIGTDGKSEVVCSAATGGTITSGGGFSNYYPTPSWQAKAVLSYLAGPNVPKQVGYFNPKGRGYPDVTAIGDFFPVFVQGDLGGYCGTSASTPTTAGLITLWNELRLQKGLPSVGFINPLLYKIGGESPSAFHDIVVGNNGAGVADQHGNYSFCPLNFAAGPGWDAASGLGSPVFDKLATLILNNGSVIGCN</sequence>
<protein>
    <recommendedName>
        <fullName evidence="8">subtilisin</fullName>
        <ecNumber evidence="8">3.4.21.62</ecNumber>
    </recommendedName>
</protein>
<feature type="active site" description="Charge relay system" evidence="9">
    <location>
        <position position="243"/>
    </location>
</feature>
<feature type="active site" description="Charge relay system" evidence="9">
    <location>
        <position position="453"/>
    </location>
</feature>
<feature type="binding site" evidence="9">
    <location>
        <position position="527"/>
    </location>
    <ligand>
        <name>Ca(2+)</name>
        <dbReference type="ChEBI" id="CHEBI:29108"/>
    </ligand>
</feature>
<evidence type="ECO:0000256" key="7">
    <source>
        <dbReference type="ARBA" id="ARBA00023529"/>
    </source>
</evidence>
<evidence type="ECO:0000256" key="9">
    <source>
        <dbReference type="PROSITE-ProRule" id="PRU01032"/>
    </source>
</evidence>
<dbReference type="CDD" id="cd04056">
    <property type="entry name" value="Peptidases_S53"/>
    <property type="match status" value="1"/>
</dbReference>
<keyword evidence="5 9" id="KW-0106">Calcium</keyword>
<dbReference type="CDD" id="cd11377">
    <property type="entry name" value="Pro-peptidase_S53"/>
    <property type="match status" value="1"/>
</dbReference>
<evidence type="ECO:0000256" key="6">
    <source>
        <dbReference type="ARBA" id="ARBA00023145"/>
    </source>
</evidence>
<keyword evidence="12" id="KW-1185">Reference proteome</keyword>
<dbReference type="SMART" id="SM00944">
    <property type="entry name" value="Pro-kuma_activ"/>
    <property type="match status" value="1"/>
</dbReference>
<dbReference type="PROSITE" id="PS51695">
    <property type="entry name" value="SEDOLISIN"/>
    <property type="match status" value="1"/>
</dbReference>
<dbReference type="PANTHER" id="PTHR14218">
    <property type="entry name" value="PROTEASE S8 TRIPEPTIDYL PEPTIDASE I CLN2"/>
    <property type="match status" value="1"/>
</dbReference>
<proteinExistence type="predicted"/>
<dbReference type="Proteomes" id="UP000243579">
    <property type="component" value="Unassembled WGS sequence"/>
</dbReference>
<dbReference type="Gene3D" id="3.40.50.200">
    <property type="entry name" value="Peptidase S8/S53 domain"/>
    <property type="match status" value="1"/>
</dbReference>
<organism evidence="11 12">
    <name type="scientific">Achlya hypogyna</name>
    <name type="common">Oomycete</name>
    <name type="synonym">Protoachlya hypogyna</name>
    <dbReference type="NCBI Taxonomy" id="1202772"/>
    <lineage>
        <taxon>Eukaryota</taxon>
        <taxon>Sar</taxon>
        <taxon>Stramenopiles</taxon>
        <taxon>Oomycota</taxon>
        <taxon>Saprolegniomycetes</taxon>
        <taxon>Saprolegniales</taxon>
        <taxon>Achlyaceae</taxon>
        <taxon>Achlya</taxon>
    </lineage>
</organism>
<dbReference type="InterPro" id="IPR050819">
    <property type="entry name" value="Tripeptidyl-peptidase_I"/>
</dbReference>
<dbReference type="GO" id="GO:0006508">
    <property type="term" value="P:proteolysis"/>
    <property type="evidence" value="ECO:0007669"/>
    <property type="project" value="UniProtKB-KW"/>
</dbReference>
<evidence type="ECO:0000313" key="12">
    <source>
        <dbReference type="Proteomes" id="UP000243579"/>
    </source>
</evidence>
<feature type="binding site" evidence="9">
    <location>
        <position position="499"/>
    </location>
    <ligand>
        <name>Ca(2+)</name>
        <dbReference type="ChEBI" id="CHEBI:29108"/>
    </ligand>
</feature>
<keyword evidence="3 9" id="KW-0378">Hydrolase</keyword>
<dbReference type="PANTHER" id="PTHR14218:SF15">
    <property type="entry name" value="TRIPEPTIDYL-PEPTIDASE 1"/>
    <property type="match status" value="1"/>
</dbReference>
<dbReference type="STRING" id="1202772.A0A1V9YMS7"/>
<dbReference type="PROSITE" id="PS00138">
    <property type="entry name" value="SUBTILASE_SER"/>
    <property type="match status" value="1"/>
</dbReference>
<evidence type="ECO:0000256" key="5">
    <source>
        <dbReference type="ARBA" id="ARBA00022837"/>
    </source>
</evidence>
<comment type="cofactor">
    <cofactor evidence="9">
        <name>Ca(2+)</name>
        <dbReference type="ChEBI" id="CHEBI:29108"/>
    </cofactor>
    <text evidence="9">Binds 1 Ca(2+) ion per subunit.</text>
</comment>
<keyword evidence="4 9" id="KW-0720">Serine protease</keyword>
<dbReference type="Pfam" id="PF09286">
    <property type="entry name" value="Pro-kuma_activ"/>
    <property type="match status" value="1"/>
</dbReference>
<accession>A0A1V9YMS7</accession>
<keyword evidence="6" id="KW-0865">Zymogen</keyword>
<dbReference type="GO" id="GO:0046872">
    <property type="term" value="F:metal ion binding"/>
    <property type="evidence" value="ECO:0007669"/>
    <property type="project" value="UniProtKB-UniRule"/>
</dbReference>
<reference evidence="11 12" key="1">
    <citation type="journal article" date="2014" name="Genome Biol. Evol.">
        <title>The secreted proteins of Achlya hypogyna and Thraustotheca clavata identify the ancestral oomycete secretome and reveal gene acquisitions by horizontal gene transfer.</title>
        <authorList>
            <person name="Misner I."/>
            <person name="Blouin N."/>
            <person name="Leonard G."/>
            <person name="Richards T.A."/>
            <person name="Lane C.E."/>
        </authorList>
    </citation>
    <scope>NUCLEOTIDE SEQUENCE [LARGE SCALE GENOMIC DNA]</scope>
    <source>
        <strain evidence="11 12">ATCC 48635</strain>
    </source>
</reference>
<evidence type="ECO:0000256" key="4">
    <source>
        <dbReference type="ARBA" id="ARBA00022825"/>
    </source>
</evidence>
<dbReference type="EC" id="3.4.21.62" evidence="8"/>
<dbReference type="InterPro" id="IPR036852">
    <property type="entry name" value="Peptidase_S8/S53_dom_sf"/>
</dbReference>
<dbReference type="SUPFAM" id="SSF52743">
    <property type="entry name" value="Subtilisin-like"/>
    <property type="match status" value="1"/>
</dbReference>
<dbReference type="SUPFAM" id="SSF54897">
    <property type="entry name" value="Protease propeptides/inhibitors"/>
    <property type="match status" value="1"/>
</dbReference>
<dbReference type="InterPro" id="IPR000209">
    <property type="entry name" value="Peptidase_S8/S53_dom"/>
</dbReference>
<feature type="binding site" evidence="9">
    <location>
        <position position="498"/>
    </location>
    <ligand>
        <name>Ca(2+)</name>
        <dbReference type="ChEBI" id="CHEBI:29108"/>
    </ligand>
</feature>
<evidence type="ECO:0000313" key="11">
    <source>
        <dbReference type="EMBL" id="OQR87000.1"/>
    </source>
</evidence>
<feature type="binding site" evidence="9">
    <location>
        <position position="529"/>
    </location>
    <ligand>
        <name>Ca(2+)</name>
        <dbReference type="ChEBI" id="CHEBI:29108"/>
    </ligand>
</feature>
<dbReference type="EMBL" id="JNBR01001471">
    <property type="protein sequence ID" value="OQR87000.1"/>
    <property type="molecule type" value="Genomic_DNA"/>
</dbReference>
<dbReference type="InterPro" id="IPR015366">
    <property type="entry name" value="S53_propep"/>
</dbReference>
<keyword evidence="1 9" id="KW-0645">Protease</keyword>
<feature type="active site" description="Charge relay system" evidence="9">
    <location>
        <position position="247"/>
    </location>
</feature>
<comment type="caution">
    <text evidence="11">The sequence shown here is derived from an EMBL/GenBank/DDBJ whole genome shotgun (WGS) entry which is preliminary data.</text>
</comment>
<evidence type="ECO:0000259" key="10">
    <source>
        <dbReference type="PROSITE" id="PS51695"/>
    </source>
</evidence>
<keyword evidence="2 9" id="KW-0479">Metal-binding</keyword>